<protein>
    <submittedName>
        <fullName evidence="2">Uncharacterized protein</fullName>
    </submittedName>
</protein>
<keyword evidence="3" id="KW-1185">Reference proteome</keyword>
<accession>A0A7U8C5H0</accession>
<proteinExistence type="predicted"/>
<reference evidence="2 3" key="1">
    <citation type="submission" date="2006-02" db="EMBL/GenBank/DDBJ databases">
        <authorList>
            <person name="Pinhassi J."/>
            <person name="Pedros-Alio C."/>
            <person name="Ferriera S."/>
            <person name="Johnson J."/>
            <person name="Kravitz S."/>
            <person name="Halpern A."/>
            <person name="Remington K."/>
            <person name="Beeson K."/>
            <person name="Tran B."/>
            <person name="Rogers Y.-H."/>
            <person name="Friedman R."/>
            <person name="Venter J.C."/>
        </authorList>
    </citation>
    <scope>NUCLEOTIDE SEQUENCE [LARGE SCALE GENOMIC DNA]</scope>
    <source>
        <strain evidence="2 3">MED92</strain>
    </source>
</reference>
<evidence type="ECO:0000256" key="1">
    <source>
        <dbReference type="SAM" id="SignalP"/>
    </source>
</evidence>
<evidence type="ECO:0000313" key="3">
    <source>
        <dbReference type="Proteomes" id="UP000002171"/>
    </source>
</evidence>
<comment type="caution">
    <text evidence="2">The sequence shown here is derived from an EMBL/GenBank/DDBJ whole genome shotgun (WGS) entry which is preliminary data.</text>
</comment>
<dbReference type="RefSeq" id="WP_007019468.1">
    <property type="nucleotide sequence ID" value="NZ_CH724125.1"/>
</dbReference>
<organism evidence="2 3">
    <name type="scientific">Neptuniibacter caesariensis</name>
    <dbReference type="NCBI Taxonomy" id="207954"/>
    <lineage>
        <taxon>Bacteria</taxon>
        <taxon>Pseudomonadati</taxon>
        <taxon>Pseudomonadota</taxon>
        <taxon>Gammaproteobacteria</taxon>
        <taxon>Oceanospirillales</taxon>
        <taxon>Oceanospirillaceae</taxon>
        <taxon>Neptuniibacter</taxon>
    </lineage>
</organism>
<dbReference type="Proteomes" id="UP000002171">
    <property type="component" value="Unassembled WGS sequence"/>
</dbReference>
<feature type="chain" id="PRO_5031530892" evidence="1">
    <location>
        <begin position="25"/>
        <end position="319"/>
    </location>
</feature>
<keyword evidence="1" id="KW-0732">Signal</keyword>
<sequence>MNKNYNLKMVISGLALSLPMTTQAVVLDYEAVPKGYVYGEVIEQGFSTSTRRCSSYPSIEACVQNATYLQQFNAGLGNDDSRWINYQQNYLSLNSGASLLHTVIIKPTDTAATFTLSGLSLSKAYRYDAAQSITIAGYDENLLKTVEVTVDVSGGLESFILSGFENLKAISLIGATGLSRFSFDKIDVTAATADSYTCTGFSAPMDKNVSVKKNRALPYKAILTDGNGAEITNTDITSAPVISVMYSSSATPEGAVEVDSLSPGQSFEGNQFEYIDGQWQFNLSTKNYTASGNYFVEMRSGDSTEYNIDPSCIGTFTVK</sequence>
<feature type="signal peptide" evidence="1">
    <location>
        <begin position="1"/>
        <end position="24"/>
    </location>
</feature>
<dbReference type="EMBL" id="AAOW01000017">
    <property type="protein sequence ID" value="EAR60455.1"/>
    <property type="molecule type" value="Genomic_DNA"/>
</dbReference>
<name>A0A7U8C5H0_NEPCE</name>
<gene>
    <name evidence="2" type="ORF">MED92_09001</name>
</gene>
<dbReference type="AlphaFoldDB" id="A0A7U8C5H0"/>
<evidence type="ECO:0000313" key="2">
    <source>
        <dbReference type="EMBL" id="EAR60455.1"/>
    </source>
</evidence>